<accession>D4XDQ7</accession>
<dbReference type="RefSeq" id="WP_006219681.1">
    <property type="nucleotide sequence ID" value="NZ_GG770409.1"/>
</dbReference>
<dbReference type="Gene3D" id="3.30.70.260">
    <property type="match status" value="1"/>
</dbReference>
<dbReference type="eggNOG" id="COG0317">
    <property type="taxonomic scope" value="Bacteria"/>
</dbReference>
<evidence type="ECO:0000313" key="2">
    <source>
        <dbReference type="EMBL" id="EFF75035.1"/>
    </source>
</evidence>
<dbReference type="SUPFAM" id="SSF55021">
    <property type="entry name" value="ACT-like"/>
    <property type="match status" value="1"/>
</dbReference>
<name>D4XDQ7_9BURK</name>
<reference evidence="3" key="1">
    <citation type="submission" date="2010-03" db="EMBL/GenBank/DDBJ databases">
        <title>Complete sequence of Mobiluncus curtisii ATCC 43063.</title>
        <authorList>
            <person name="Muzny D."/>
            <person name="Qin X."/>
            <person name="Deng J."/>
            <person name="Jiang H."/>
            <person name="Liu Y."/>
            <person name="Qu J."/>
            <person name="Song X.-Z."/>
            <person name="Zhang L."/>
            <person name="Thornton R."/>
            <person name="Coyle M."/>
            <person name="Francisco L."/>
            <person name="Jackson L."/>
            <person name="Javaid M."/>
            <person name="Korchina V."/>
            <person name="Kovar C."/>
            <person name="Mata R."/>
            <person name="Mathew T."/>
            <person name="Ngo R."/>
            <person name="Nguyen L."/>
            <person name="Nguyen N."/>
            <person name="Okwuonu G."/>
            <person name="Ongeri F."/>
            <person name="Pham C."/>
            <person name="Simmons D."/>
            <person name="Wilczek-Boney K."/>
            <person name="Hale W."/>
            <person name="Jakkamsetti A."/>
            <person name="Pham P."/>
            <person name="Ruth R."/>
            <person name="San Lucas F."/>
            <person name="Warren J."/>
            <person name="Zhang J."/>
            <person name="Zhao Z."/>
            <person name="Zhou C."/>
            <person name="Zhu D."/>
            <person name="Lee S."/>
            <person name="Bess C."/>
            <person name="Blankenburg K."/>
            <person name="Forbes L."/>
            <person name="Fu Q."/>
            <person name="Gubbala S."/>
            <person name="Hirani K."/>
            <person name="Jayaseelan J.C."/>
            <person name="Lara F."/>
            <person name="Munidasa M."/>
            <person name="Palculict T."/>
            <person name="Patil S."/>
            <person name="Pu L.-L."/>
            <person name="Saada N."/>
            <person name="Tang L."/>
            <person name="Weissenberger G."/>
            <person name="Zhu Y."/>
            <person name="Hemphill L."/>
            <person name="Shang Y."/>
            <person name="Youmans B."/>
            <person name="Ayvaz T."/>
            <person name="Ross M."/>
            <person name="Santibanez J."/>
            <person name="Aqrawi P."/>
            <person name="Gross S."/>
            <person name="Joshi V."/>
            <person name="Fowler G."/>
            <person name="Nazareth L."/>
            <person name="Reid J."/>
            <person name="Worley K."/>
            <person name="Petrosino J."/>
            <person name="Highlander S."/>
            <person name="Gibbs R."/>
            <person name="Gibbs R."/>
        </authorList>
    </citation>
    <scope>NUCLEOTIDE SEQUENCE [LARGE SCALE GENOMIC DNA]</scope>
    <source>
        <strain evidence="3">ATCC 43553</strain>
    </source>
</reference>
<proteinExistence type="predicted"/>
<dbReference type="Pfam" id="PF13291">
    <property type="entry name" value="ACT_4"/>
    <property type="match status" value="1"/>
</dbReference>
<protein>
    <submittedName>
        <fullName evidence="2">ACT domain protein</fullName>
        <ecNumber evidence="2">3.6.3.12</ecNumber>
    </submittedName>
</protein>
<organism evidence="2 3">
    <name type="scientific">Achromobacter piechaudii ATCC 43553</name>
    <dbReference type="NCBI Taxonomy" id="742159"/>
    <lineage>
        <taxon>Bacteria</taxon>
        <taxon>Pseudomonadati</taxon>
        <taxon>Pseudomonadota</taxon>
        <taxon>Betaproteobacteria</taxon>
        <taxon>Burkholderiales</taxon>
        <taxon>Alcaligenaceae</taxon>
        <taxon>Achromobacter</taxon>
    </lineage>
</organism>
<comment type="caution">
    <text evidence="2">The sequence shown here is derived from an EMBL/GenBank/DDBJ whole genome shotgun (WGS) entry which is preliminary data.</text>
</comment>
<keyword evidence="2" id="KW-0378">Hydrolase</keyword>
<dbReference type="InterPro" id="IPR045865">
    <property type="entry name" value="ACT-like_dom_sf"/>
</dbReference>
<dbReference type="HOGENOM" id="CLU_1810101_0_0_4"/>
<dbReference type="PATRIC" id="fig|742159.3.peg.4591"/>
<evidence type="ECO:0000313" key="3">
    <source>
        <dbReference type="Proteomes" id="UP000004510"/>
    </source>
</evidence>
<sequence>GNEGQAVQLAPCCGPLPGDPIVAGMRMGHGLVVHTADCPVALRQRLREPERWINVAWDAHTAKHLATRLDIITRNERGVLGRLAAEVTAADANIMHVTMHDDAVSTVSLHLTIQVDSRKHLAQVIRAIRHVPQVQKIVRVKG</sequence>
<dbReference type="InterPro" id="IPR002912">
    <property type="entry name" value="ACT_dom"/>
</dbReference>
<dbReference type="Proteomes" id="UP000004510">
    <property type="component" value="Unassembled WGS sequence"/>
</dbReference>
<gene>
    <name evidence="2" type="primary">kdpC2</name>
    <name evidence="2" type="ORF">HMPREF0004_3604</name>
</gene>
<dbReference type="EC" id="3.6.3.12" evidence="2"/>
<dbReference type="GO" id="GO:0016787">
    <property type="term" value="F:hydrolase activity"/>
    <property type="evidence" value="ECO:0007669"/>
    <property type="project" value="UniProtKB-KW"/>
</dbReference>
<feature type="domain" description="ACT" evidence="1">
    <location>
        <begin position="68"/>
        <end position="142"/>
    </location>
</feature>
<feature type="non-terminal residue" evidence="2">
    <location>
        <position position="1"/>
    </location>
</feature>
<evidence type="ECO:0000259" key="1">
    <source>
        <dbReference type="PROSITE" id="PS51671"/>
    </source>
</evidence>
<dbReference type="PROSITE" id="PS51671">
    <property type="entry name" value="ACT"/>
    <property type="match status" value="1"/>
</dbReference>
<dbReference type="EMBL" id="ADMS01000080">
    <property type="protein sequence ID" value="EFF75035.1"/>
    <property type="molecule type" value="Genomic_DNA"/>
</dbReference>
<dbReference type="CDD" id="cd04876">
    <property type="entry name" value="ACT_RelA-SpoT"/>
    <property type="match status" value="1"/>
</dbReference>
<dbReference type="AlphaFoldDB" id="D4XDQ7"/>